<keyword evidence="8" id="KW-0999">Mitochondrion inner membrane</keyword>
<dbReference type="GO" id="GO:0005743">
    <property type="term" value="C:mitochondrial inner membrane"/>
    <property type="evidence" value="ECO:0007669"/>
    <property type="project" value="UniProtKB-SubCell"/>
</dbReference>
<dbReference type="Proteomes" id="UP001151699">
    <property type="component" value="Chromosome A"/>
</dbReference>
<evidence type="ECO:0000256" key="10">
    <source>
        <dbReference type="ARBA" id="ARBA00022990"/>
    </source>
</evidence>
<accession>A0A9Q0S554</accession>
<comment type="subunit">
    <text evidence="4">Complex I is composed of 45 different subunits.</text>
</comment>
<evidence type="ECO:0000256" key="8">
    <source>
        <dbReference type="ARBA" id="ARBA00022792"/>
    </source>
</evidence>
<dbReference type="EMBL" id="WJQU01000001">
    <property type="protein sequence ID" value="KAJ6645832.1"/>
    <property type="molecule type" value="Genomic_DNA"/>
</dbReference>
<evidence type="ECO:0000256" key="3">
    <source>
        <dbReference type="ARBA" id="ARBA00005482"/>
    </source>
</evidence>
<dbReference type="EMBL" id="WJQU01002377">
    <property type="protein sequence ID" value="KAJ6632944.1"/>
    <property type="molecule type" value="Genomic_DNA"/>
</dbReference>
<comment type="caution">
    <text evidence="16">The sequence shown here is derived from an EMBL/GenBank/DDBJ whole genome shotgun (WGS) entry which is preliminary data.</text>
</comment>
<keyword evidence="9" id="KW-0249">Electron transport</keyword>
<keyword evidence="7" id="KW-0679">Respiratory chain</keyword>
<dbReference type="Pfam" id="PF07347">
    <property type="entry name" value="CI-B14_5a"/>
    <property type="match status" value="1"/>
</dbReference>
<comment type="subcellular location">
    <subcellularLocation>
        <location evidence="2">Mitochondrion inner membrane</location>
        <topology evidence="2">Peripheral membrane protein</topology>
        <orientation evidence="2">Matrix side</orientation>
    </subcellularLocation>
</comment>
<evidence type="ECO:0000313" key="17">
    <source>
        <dbReference type="Proteomes" id="UP001151699"/>
    </source>
</evidence>
<proteinExistence type="inferred from homology"/>
<keyword evidence="11" id="KW-0496">Mitochondrion</keyword>
<evidence type="ECO:0000256" key="11">
    <source>
        <dbReference type="ARBA" id="ARBA00023128"/>
    </source>
</evidence>
<dbReference type="PANTHER" id="PTHR12485:SF1">
    <property type="entry name" value="NADH DEHYDROGENASE [UBIQUINONE] 1 ALPHA SUBCOMPLEX SUBUNIT 7"/>
    <property type="match status" value="1"/>
</dbReference>
<keyword evidence="10" id="KW-0007">Acetylation</keyword>
<evidence type="ECO:0000256" key="4">
    <source>
        <dbReference type="ARBA" id="ARBA00011533"/>
    </source>
</evidence>
<evidence type="ECO:0000256" key="6">
    <source>
        <dbReference type="ARBA" id="ARBA00022448"/>
    </source>
</evidence>
<evidence type="ECO:0000256" key="12">
    <source>
        <dbReference type="ARBA" id="ARBA00023136"/>
    </source>
</evidence>
<dbReference type="GO" id="GO:0006120">
    <property type="term" value="P:mitochondrial electron transport, NADH to ubiquinone"/>
    <property type="evidence" value="ECO:0007669"/>
    <property type="project" value="TreeGrafter"/>
</dbReference>
<keyword evidence="12" id="KW-0472">Membrane</keyword>
<comment type="function">
    <text evidence="1">Accessory subunit of the mitochondrial membrane respiratory chain NADH dehydrogenase (Complex I), that is believed not to be involved in catalysis. Complex I functions in the transfer of electrons from NADH to the respiratory chain. The immediate electron acceptor for the enzyme is believed to be ubiquinone.</text>
</comment>
<evidence type="ECO:0000256" key="5">
    <source>
        <dbReference type="ARBA" id="ARBA00016383"/>
    </source>
</evidence>
<organism evidence="16 17">
    <name type="scientific">Pseudolycoriella hygida</name>
    <dbReference type="NCBI Taxonomy" id="35572"/>
    <lineage>
        <taxon>Eukaryota</taxon>
        <taxon>Metazoa</taxon>
        <taxon>Ecdysozoa</taxon>
        <taxon>Arthropoda</taxon>
        <taxon>Hexapoda</taxon>
        <taxon>Insecta</taxon>
        <taxon>Pterygota</taxon>
        <taxon>Neoptera</taxon>
        <taxon>Endopterygota</taxon>
        <taxon>Diptera</taxon>
        <taxon>Nematocera</taxon>
        <taxon>Sciaroidea</taxon>
        <taxon>Sciaridae</taxon>
        <taxon>Pseudolycoriella</taxon>
    </lineage>
</organism>
<sequence>MSGPARRDVSHLLQRIRAFLLGRELTNSLRFEYDVADRTTNPPELPDGPAHKLSANYYVNRDGRREVAPPQVLSKSTLIASGESAQKVPTPGAAFRWD</sequence>
<reference evidence="16" key="1">
    <citation type="submission" date="2022-07" db="EMBL/GenBank/DDBJ databases">
        <authorList>
            <person name="Trinca V."/>
            <person name="Uliana J.V.C."/>
            <person name="Torres T.T."/>
            <person name="Ward R.J."/>
            <person name="Monesi N."/>
        </authorList>
    </citation>
    <scope>NUCLEOTIDE SEQUENCE</scope>
    <source>
        <strain evidence="16">HSMRA1968</strain>
        <tissue evidence="16">Whole embryos</tissue>
    </source>
</reference>
<evidence type="ECO:0000256" key="14">
    <source>
        <dbReference type="ARBA" id="ARBA00033401"/>
    </source>
</evidence>
<dbReference type="InterPro" id="IPR009947">
    <property type="entry name" value="NDUA7"/>
</dbReference>
<keyword evidence="17" id="KW-1185">Reference proteome</keyword>
<name>A0A9Q0S554_9DIPT</name>
<protein>
    <recommendedName>
        <fullName evidence="5">NADH dehydrogenase [ubiquinone] 1 alpha subcomplex subunit 7</fullName>
    </recommendedName>
    <alternativeName>
        <fullName evidence="14">Complex I-B14.5a</fullName>
    </alternativeName>
    <alternativeName>
        <fullName evidence="13">NADH-ubiquinone oxidoreductase subunit B14.5a</fullName>
    </alternativeName>
</protein>
<keyword evidence="6" id="KW-0813">Transport</keyword>
<dbReference type="AlphaFoldDB" id="A0A9Q0S554"/>
<evidence type="ECO:0000256" key="13">
    <source>
        <dbReference type="ARBA" id="ARBA00030360"/>
    </source>
</evidence>
<evidence type="ECO:0000256" key="2">
    <source>
        <dbReference type="ARBA" id="ARBA00004443"/>
    </source>
</evidence>
<evidence type="ECO:0000256" key="7">
    <source>
        <dbReference type="ARBA" id="ARBA00022660"/>
    </source>
</evidence>
<comment type="similarity">
    <text evidence="3">Belongs to the complex I NDUFA7 subunit family.</text>
</comment>
<evidence type="ECO:0000256" key="9">
    <source>
        <dbReference type="ARBA" id="ARBA00022982"/>
    </source>
</evidence>
<gene>
    <name evidence="16" type="primary">Ndufa7_1</name>
    <name evidence="15" type="synonym">Ndufa7_0</name>
    <name evidence="16" type="ORF">Bhyg_01041</name>
    <name evidence="15" type="ORF">Bhyg_17401</name>
</gene>
<evidence type="ECO:0000313" key="15">
    <source>
        <dbReference type="EMBL" id="KAJ6632944.1"/>
    </source>
</evidence>
<dbReference type="OrthoDB" id="10063829at2759"/>
<dbReference type="PANTHER" id="PTHR12485">
    <property type="entry name" value="NADH-UBIQUINONE OXIDOREDUCTASE SUBUNIT B"/>
    <property type="match status" value="1"/>
</dbReference>
<evidence type="ECO:0000313" key="16">
    <source>
        <dbReference type="EMBL" id="KAJ6645832.1"/>
    </source>
</evidence>
<evidence type="ECO:0000256" key="1">
    <source>
        <dbReference type="ARBA" id="ARBA00003195"/>
    </source>
</evidence>